<dbReference type="Proteomes" id="UP000013063">
    <property type="component" value="Unassembled WGS sequence"/>
</dbReference>
<feature type="domain" description="HTH lysR-type" evidence="5">
    <location>
        <begin position="20"/>
        <end position="76"/>
    </location>
</feature>
<evidence type="ECO:0000256" key="2">
    <source>
        <dbReference type="ARBA" id="ARBA00023015"/>
    </source>
</evidence>
<dbReference type="PANTHER" id="PTHR30118">
    <property type="entry name" value="HTH-TYPE TRANSCRIPTIONAL REGULATOR LEUO-RELATED"/>
    <property type="match status" value="1"/>
</dbReference>
<dbReference type="Gene3D" id="1.10.10.10">
    <property type="entry name" value="Winged helix-like DNA-binding domain superfamily/Winged helix DNA-binding domain"/>
    <property type="match status" value="1"/>
</dbReference>
<evidence type="ECO:0000313" key="6">
    <source>
        <dbReference type="EMBL" id="ENZ83032.1"/>
    </source>
</evidence>
<dbReference type="PANTHER" id="PTHR30118:SF15">
    <property type="entry name" value="TRANSCRIPTIONAL REGULATORY PROTEIN"/>
    <property type="match status" value="1"/>
</dbReference>
<dbReference type="CDD" id="cd08417">
    <property type="entry name" value="PBP2_Nitroaromatics_like"/>
    <property type="match status" value="1"/>
</dbReference>
<proteinExistence type="inferred from homology"/>
<dbReference type="Pfam" id="PF00126">
    <property type="entry name" value="HTH_1"/>
    <property type="match status" value="1"/>
</dbReference>
<organism evidence="6 7">
    <name type="scientific">Caulobacter vibrioides OR37</name>
    <dbReference type="NCBI Taxonomy" id="1292034"/>
    <lineage>
        <taxon>Bacteria</taxon>
        <taxon>Pseudomonadati</taxon>
        <taxon>Pseudomonadota</taxon>
        <taxon>Alphaproteobacteria</taxon>
        <taxon>Caulobacterales</taxon>
        <taxon>Caulobacteraceae</taxon>
        <taxon>Caulobacter</taxon>
    </lineage>
</organism>
<dbReference type="eggNOG" id="COG0583">
    <property type="taxonomic scope" value="Bacteria"/>
</dbReference>
<keyword evidence="4" id="KW-0804">Transcription</keyword>
<dbReference type="SUPFAM" id="SSF46785">
    <property type="entry name" value="Winged helix' DNA-binding domain"/>
    <property type="match status" value="1"/>
</dbReference>
<dbReference type="Gene3D" id="3.40.190.10">
    <property type="entry name" value="Periplasmic binding protein-like II"/>
    <property type="match status" value="2"/>
</dbReference>
<dbReference type="GO" id="GO:0003677">
    <property type="term" value="F:DNA binding"/>
    <property type="evidence" value="ECO:0007669"/>
    <property type="project" value="UniProtKB-KW"/>
</dbReference>
<dbReference type="Pfam" id="PF03466">
    <property type="entry name" value="LysR_substrate"/>
    <property type="match status" value="1"/>
</dbReference>
<keyword evidence="3" id="KW-0238">DNA-binding</keyword>
<dbReference type="InterPro" id="IPR000847">
    <property type="entry name" value="LysR_HTH_N"/>
</dbReference>
<gene>
    <name evidence="6" type="ORF">OR37_00804</name>
</gene>
<dbReference type="PRINTS" id="PR00039">
    <property type="entry name" value="HTHLYSR"/>
</dbReference>
<dbReference type="InterPro" id="IPR005119">
    <property type="entry name" value="LysR_subst-bd"/>
</dbReference>
<dbReference type="STRING" id="1292034.OR37_00804"/>
<dbReference type="InterPro" id="IPR050389">
    <property type="entry name" value="LysR-type_TF"/>
</dbReference>
<dbReference type="GO" id="GO:0003700">
    <property type="term" value="F:DNA-binding transcription factor activity"/>
    <property type="evidence" value="ECO:0007669"/>
    <property type="project" value="InterPro"/>
</dbReference>
<evidence type="ECO:0000256" key="3">
    <source>
        <dbReference type="ARBA" id="ARBA00023125"/>
    </source>
</evidence>
<dbReference type="AlphaFoldDB" id="R0EPQ7"/>
<dbReference type="SUPFAM" id="SSF53850">
    <property type="entry name" value="Periplasmic binding protein-like II"/>
    <property type="match status" value="1"/>
</dbReference>
<evidence type="ECO:0000313" key="7">
    <source>
        <dbReference type="Proteomes" id="UP000013063"/>
    </source>
</evidence>
<name>R0EPQ7_CAUVI</name>
<dbReference type="PATRIC" id="fig|1292034.3.peg.798"/>
<dbReference type="InterPro" id="IPR036390">
    <property type="entry name" value="WH_DNA-bd_sf"/>
</dbReference>
<dbReference type="PROSITE" id="PS50931">
    <property type="entry name" value="HTH_LYSR"/>
    <property type="match status" value="1"/>
</dbReference>
<dbReference type="EMBL" id="APMP01000003">
    <property type="protein sequence ID" value="ENZ83032.1"/>
    <property type="molecule type" value="Genomic_DNA"/>
</dbReference>
<reference evidence="6 7" key="1">
    <citation type="journal article" date="2013" name="Genome Announc.">
        <title>Draft Genome Sequence for Caulobacter sp. Strain OR37, a Bacterium Tolerant to Heavy Metals.</title>
        <authorList>
            <person name="Utturkar S.M."/>
            <person name="Bollmann A."/>
            <person name="Brzoska R.M."/>
            <person name="Klingeman D.M."/>
            <person name="Epstein S.E."/>
            <person name="Palumbo A.V."/>
            <person name="Brown S.D."/>
        </authorList>
    </citation>
    <scope>NUCLEOTIDE SEQUENCE [LARGE SCALE GENOMIC DNA]</scope>
    <source>
        <strain evidence="6 7">OR37</strain>
    </source>
</reference>
<keyword evidence="2" id="KW-0805">Transcription regulation</keyword>
<evidence type="ECO:0000259" key="5">
    <source>
        <dbReference type="PROSITE" id="PS50931"/>
    </source>
</evidence>
<sequence length="321" mass="35559">MLDDSNEPWPPRDRAQLRRLNTNLLYALDALLHSPSLTAAAHSIALSQPALSAKLRQLRDHFGDELVVYGDKRRLTALGEALLHRVGRVLREVDDTFNLTLDFDPATAEREITITAPEAIELMFVSRIIPDIRAAAPNIRINMAPFSHGSVQKLFDAGADVAIVPDVMADPSLCRQPLFEHSLSALVSRRHPMAGRKISEAEYLAARHAALSDEMEKALFGDYGPNDPRARRHIVARTSLNSMLPLLAVGSDLVVTTSGWFAQYNAAILPLTVVDLDFARPTSALIAQWQPYRSREPVIQWLVAELTRGVGKVSYRHPEIG</sequence>
<accession>R0EPQ7</accession>
<comment type="similarity">
    <text evidence="1">Belongs to the LysR transcriptional regulatory family.</text>
</comment>
<protein>
    <submittedName>
        <fullName evidence="6">Transcriptional regulator</fullName>
    </submittedName>
</protein>
<dbReference type="InterPro" id="IPR036388">
    <property type="entry name" value="WH-like_DNA-bd_sf"/>
</dbReference>
<evidence type="ECO:0000256" key="1">
    <source>
        <dbReference type="ARBA" id="ARBA00009437"/>
    </source>
</evidence>
<dbReference type="InterPro" id="IPR037402">
    <property type="entry name" value="YidZ_PBP2"/>
</dbReference>
<comment type="caution">
    <text evidence="6">The sequence shown here is derived from an EMBL/GenBank/DDBJ whole genome shotgun (WGS) entry which is preliminary data.</text>
</comment>
<evidence type="ECO:0000256" key="4">
    <source>
        <dbReference type="ARBA" id="ARBA00023163"/>
    </source>
</evidence>
<keyword evidence="7" id="KW-1185">Reference proteome</keyword>